<feature type="region of interest" description="Disordered" evidence="1">
    <location>
        <begin position="1"/>
        <end position="30"/>
    </location>
</feature>
<keyword evidence="4" id="KW-1185">Reference proteome</keyword>
<dbReference type="EMBL" id="JMQI01000074">
    <property type="protein sequence ID" value="KDN17152.1"/>
    <property type="molecule type" value="Genomic_DNA"/>
</dbReference>
<dbReference type="Pfam" id="PF17765">
    <property type="entry name" value="MLTR_LBD"/>
    <property type="match status" value="1"/>
</dbReference>
<dbReference type="STRING" id="287986.DV20_36560"/>
<dbReference type="PROSITE" id="PS50943">
    <property type="entry name" value="HTH_CROC1"/>
    <property type="match status" value="1"/>
</dbReference>
<dbReference type="InterPro" id="IPR041413">
    <property type="entry name" value="MLTR_LBD"/>
</dbReference>
<protein>
    <submittedName>
        <fullName evidence="3">XRE family transcriptional regulator</fullName>
    </submittedName>
</protein>
<dbReference type="OrthoDB" id="3542608at2"/>
<reference evidence="3 4" key="1">
    <citation type="submission" date="2014-05" db="EMBL/GenBank/DDBJ databases">
        <title>Draft genome sequence of Amycolatopsis rifamycinica DSM 46095.</title>
        <authorList>
            <person name="Lal R."/>
            <person name="Saxena A."/>
            <person name="Kumari R."/>
            <person name="Mukherjee U."/>
            <person name="Singh P."/>
            <person name="Sangwan N."/>
            <person name="Mahato N.K."/>
        </authorList>
    </citation>
    <scope>NUCLEOTIDE SEQUENCE [LARGE SCALE GENOMIC DNA]</scope>
    <source>
        <strain evidence="3 4">DSM 46095</strain>
    </source>
</reference>
<evidence type="ECO:0000259" key="2">
    <source>
        <dbReference type="PROSITE" id="PS50943"/>
    </source>
</evidence>
<evidence type="ECO:0000256" key="1">
    <source>
        <dbReference type="SAM" id="MobiDB-lite"/>
    </source>
</evidence>
<dbReference type="Pfam" id="PF13560">
    <property type="entry name" value="HTH_31"/>
    <property type="match status" value="1"/>
</dbReference>
<dbReference type="Gene3D" id="1.10.260.40">
    <property type="entry name" value="lambda repressor-like DNA-binding domains"/>
    <property type="match status" value="1"/>
</dbReference>
<dbReference type="RefSeq" id="WP_043787809.1">
    <property type="nucleotide sequence ID" value="NZ_JMQI01000074.1"/>
</dbReference>
<dbReference type="GO" id="GO:0003677">
    <property type="term" value="F:DNA binding"/>
    <property type="evidence" value="ECO:0007669"/>
    <property type="project" value="InterPro"/>
</dbReference>
<dbReference type="PANTHER" id="PTHR35010:SF2">
    <property type="entry name" value="BLL4672 PROTEIN"/>
    <property type="match status" value="1"/>
</dbReference>
<dbReference type="SUPFAM" id="SSF47413">
    <property type="entry name" value="lambda repressor-like DNA-binding domains"/>
    <property type="match status" value="1"/>
</dbReference>
<dbReference type="CDD" id="cd00093">
    <property type="entry name" value="HTH_XRE"/>
    <property type="match status" value="1"/>
</dbReference>
<name>A0A066TUD3_9PSEU</name>
<feature type="domain" description="HTH cro/C1-type" evidence="2">
    <location>
        <begin position="32"/>
        <end position="81"/>
    </location>
</feature>
<dbReference type="SMART" id="SM00530">
    <property type="entry name" value="HTH_XRE"/>
    <property type="match status" value="1"/>
</dbReference>
<dbReference type="Proteomes" id="UP000027345">
    <property type="component" value="Unassembled WGS sequence"/>
</dbReference>
<dbReference type="Gene3D" id="3.30.450.180">
    <property type="match status" value="1"/>
</dbReference>
<sequence>MASHDLGAAVRRLRENTDPAAAGLPGGRRRTRGLRREELAELAGVSADYVRRLEQGRRHPSAGVVTAIAAALRLGRADYERLCALAGYAAVEGQVPRAPGAAALRLLERFGGTPAFLADPAWNVLAVNGAWLALQGGGRTGHARDWNVAWRTFCDARRGISRTDEQAAGFRALLAARLRDTSVRYPADASLDELVDDLRTTSRAFDTLWRVPEPVGAYENPAVFRHPDGGDIRLDGNLLEVPGDGLMAVVLTAAPGSADAARLGEVVSAAGAPSVVRVGQAGPG</sequence>
<gene>
    <name evidence="3" type="ORF">DV20_36560</name>
</gene>
<dbReference type="PANTHER" id="PTHR35010">
    <property type="entry name" value="BLL4672 PROTEIN-RELATED"/>
    <property type="match status" value="1"/>
</dbReference>
<proteinExistence type="predicted"/>
<organism evidence="3 4">
    <name type="scientific">Amycolatopsis rifamycinica</name>
    <dbReference type="NCBI Taxonomy" id="287986"/>
    <lineage>
        <taxon>Bacteria</taxon>
        <taxon>Bacillati</taxon>
        <taxon>Actinomycetota</taxon>
        <taxon>Actinomycetes</taxon>
        <taxon>Pseudonocardiales</taxon>
        <taxon>Pseudonocardiaceae</taxon>
        <taxon>Amycolatopsis</taxon>
    </lineage>
</organism>
<dbReference type="eggNOG" id="COG1396">
    <property type="taxonomic scope" value="Bacteria"/>
</dbReference>
<dbReference type="InterPro" id="IPR001387">
    <property type="entry name" value="Cro/C1-type_HTH"/>
</dbReference>
<evidence type="ECO:0000313" key="4">
    <source>
        <dbReference type="Proteomes" id="UP000027345"/>
    </source>
</evidence>
<comment type="caution">
    <text evidence="3">The sequence shown here is derived from an EMBL/GenBank/DDBJ whole genome shotgun (WGS) entry which is preliminary data.</text>
</comment>
<accession>A0A066TUD3</accession>
<dbReference type="InterPro" id="IPR010982">
    <property type="entry name" value="Lambda_DNA-bd_dom_sf"/>
</dbReference>
<dbReference type="AlphaFoldDB" id="A0A066TUD3"/>
<evidence type="ECO:0000313" key="3">
    <source>
        <dbReference type="EMBL" id="KDN17152.1"/>
    </source>
</evidence>